<dbReference type="Proteomes" id="UP000504631">
    <property type="component" value="Unplaced"/>
</dbReference>
<accession>A0A6J3KIZ2</accession>
<gene>
    <name evidence="3" type="primary">LOC117234781</name>
</gene>
<evidence type="ECO:0000256" key="1">
    <source>
        <dbReference type="SAM" id="MobiDB-lite"/>
    </source>
</evidence>
<dbReference type="KEGG" id="bvk:117234781"/>
<reference evidence="3" key="1">
    <citation type="submission" date="2025-08" db="UniProtKB">
        <authorList>
            <consortium name="RefSeq"/>
        </authorList>
    </citation>
    <scope>IDENTIFICATION</scope>
    <source>
        <tissue evidence="3">Muscle</tissue>
    </source>
</reference>
<dbReference type="RefSeq" id="XP_033352246.1">
    <property type="nucleotide sequence ID" value="XM_033496355.1"/>
</dbReference>
<feature type="region of interest" description="Disordered" evidence="1">
    <location>
        <begin position="131"/>
        <end position="163"/>
    </location>
</feature>
<dbReference type="GeneID" id="117234781"/>
<feature type="region of interest" description="Disordered" evidence="1">
    <location>
        <begin position="1"/>
        <end position="25"/>
    </location>
</feature>
<protein>
    <submittedName>
        <fullName evidence="3">Uncharacterized protein LOC117234781</fullName>
    </submittedName>
</protein>
<organism evidence="2 3">
    <name type="scientific">Bombus vosnesenskii</name>
    <dbReference type="NCBI Taxonomy" id="207650"/>
    <lineage>
        <taxon>Eukaryota</taxon>
        <taxon>Metazoa</taxon>
        <taxon>Ecdysozoa</taxon>
        <taxon>Arthropoda</taxon>
        <taxon>Hexapoda</taxon>
        <taxon>Insecta</taxon>
        <taxon>Pterygota</taxon>
        <taxon>Neoptera</taxon>
        <taxon>Endopterygota</taxon>
        <taxon>Hymenoptera</taxon>
        <taxon>Apocrita</taxon>
        <taxon>Aculeata</taxon>
        <taxon>Apoidea</taxon>
        <taxon>Anthophila</taxon>
        <taxon>Apidae</taxon>
        <taxon>Bombus</taxon>
        <taxon>Pyrobombus</taxon>
    </lineage>
</organism>
<sequence length="432" mass="51273">MKKMALQSGSNHLKPTSNTSEIVNNEEKSQNNFISIENKYTSYTFQNFKVRKKCFRENLFCEPKEVQFANRSQNFVRKIIASLEKKNKACTANDEFFTKYNRRNDSNLNFDHSFNRKVETSNKIKNEIPISNMETETSKVSSEDDNKIQNSRPETPTRYHLPVSSNIGTRKKASLEIYIQNSNSKKSVDETFNKQENNFKINEQSNKKYYKEGYVHCSSRNDIEVCNHERKKFYDSSSFDPNRYRVELQNRTDTINSYFLENDQDDHKKNALEKIFIHSEREERSLDRNTFRERLSRSKSLKNFFVSMIKWKKSKTKERPRRFMSCDHLLEDTKIIGCKNDKILQRTSSYQAIVFHQENFEQVKRNATIHPIYRGKRNQQLLEVLAKKNEDRRRLLIHGSMENLVKPSAIKDIVKHLENSKTSQLPQESRKY</sequence>
<proteinExistence type="predicted"/>
<keyword evidence="2" id="KW-1185">Reference proteome</keyword>
<evidence type="ECO:0000313" key="2">
    <source>
        <dbReference type="Proteomes" id="UP000504631"/>
    </source>
</evidence>
<feature type="compositionally biased region" description="Polar residues" evidence="1">
    <location>
        <begin position="7"/>
        <end position="23"/>
    </location>
</feature>
<name>A0A6J3KIZ2_9HYME</name>
<evidence type="ECO:0000313" key="3">
    <source>
        <dbReference type="RefSeq" id="XP_033352246.1"/>
    </source>
</evidence>
<dbReference type="AlphaFoldDB" id="A0A6J3KIZ2"/>